<evidence type="ECO:0000313" key="1">
    <source>
        <dbReference type="EMBL" id="CAF0694396.1"/>
    </source>
</evidence>
<gene>
    <name evidence="1" type="ORF">MPNT_160039</name>
</gene>
<sequence length="60" mass="6809">MNLSPSLRTRSFLGNTYTEKVRVNIRNAFPQTLDPVRKTGTLARVLYLGIFPDPETSKNL</sequence>
<keyword evidence="2" id="KW-1185">Reference proteome</keyword>
<reference evidence="1" key="1">
    <citation type="submission" date="2021-02" db="EMBL/GenBank/DDBJ databases">
        <authorList>
            <person name="Cremers G."/>
            <person name="Picone N."/>
        </authorList>
    </citation>
    <scope>NUCLEOTIDE SEQUENCE</scope>
    <source>
        <strain evidence="1">PQ17</strain>
    </source>
</reference>
<evidence type="ECO:0000313" key="2">
    <source>
        <dbReference type="Proteomes" id="UP000663859"/>
    </source>
</evidence>
<comment type="caution">
    <text evidence="1">The sequence shown here is derived from an EMBL/GenBank/DDBJ whole genome shotgun (WGS) entry which is preliminary data.</text>
</comment>
<proteinExistence type="predicted"/>
<protein>
    <submittedName>
        <fullName evidence="1">Uncharacterized protein</fullName>
    </submittedName>
</protein>
<dbReference type="EMBL" id="CAJNOB010000008">
    <property type="protein sequence ID" value="CAF0694396.1"/>
    <property type="molecule type" value="Genomic_DNA"/>
</dbReference>
<name>A0A8J2BNN0_9BACT</name>
<accession>A0A8J2BNN0</accession>
<dbReference type="AlphaFoldDB" id="A0A8J2BNN0"/>
<organism evidence="1 2">
    <name type="scientific">Candidatus Methylacidithermus pantelleriae</name>
    <dbReference type="NCBI Taxonomy" id="2744239"/>
    <lineage>
        <taxon>Bacteria</taxon>
        <taxon>Pseudomonadati</taxon>
        <taxon>Verrucomicrobiota</taxon>
        <taxon>Methylacidiphilae</taxon>
        <taxon>Methylacidiphilales</taxon>
        <taxon>Methylacidiphilaceae</taxon>
        <taxon>Candidatus Methylacidithermus</taxon>
    </lineage>
</organism>
<dbReference type="Proteomes" id="UP000663859">
    <property type="component" value="Unassembled WGS sequence"/>
</dbReference>